<reference evidence="3" key="1">
    <citation type="submission" date="2015-07" db="EMBL/GenBank/DDBJ databases">
        <title>Fjat-14205 dsm 2895.</title>
        <authorList>
            <person name="Liu B."/>
            <person name="Wang J."/>
            <person name="Zhu Y."/>
            <person name="Liu G."/>
            <person name="Chen Q."/>
            <person name="Chen Z."/>
            <person name="Lan J."/>
            <person name="Che J."/>
            <person name="Ge C."/>
            <person name="Shi H."/>
            <person name="Pan Z."/>
            <person name="Liu X."/>
        </authorList>
    </citation>
    <scope>NUCLEOTIDE SEQUENCE [LARGE SCALE GENOMIC DNA]</scope>
    <source>
        <strain evidence="3">DSM 25560</strain>
    </source>
</reference>
<accession>A0ABR5K1P8</accession>
<name>A0ABR5K1P8_9BACI</name>
<feature type="transmembrane region" description="Helical" evidence="1">
    <location>
        <begin position="35"/>
        <end position="54"/>
    </location>
</feature>
<evidence type="ECO:0000313" key="3">
    <source>
        <dbReference type="Proteomes" id="UP000050668"/>
    </source>
</evidence>
<organism evidence="2 3">
    <name type="scientific">Lysinibacillus contaminans</name>
    <dbReference type="NCBI Taxonomy" id="1293441"/>
    <lineage>
        <taxon>Bacteria</taxon>
        <taxon>Bacillati</taxon>
        <taxon>Bacillota</taxon>
        <taxon>Bacilli</taxon>
        <taxon>Bacillales</taxon>
        <taxon>Bacillaceae</taxon>
        <taxon>Lysinibacillus</taxon>
    </lineage>
</organism>
<sequence>MRKFTGKLNDSFEKTNKFFGVSIQRPNPSYNTVRIGSIIGTVLGMLILIISIIAGFKWSAIGGSLVAVSNLGNLLSKKKS</sequence>
<gene>
    <name evidence="2" type="ORF">AEA09_09620</name>
</gene>
<dbReference type="Proteomes" id="UP000050668">
    <property type="component" value="Unassembled WGS sequence"/>
</dbReference>
<evidence type="ECO:0000313" key="2">
    <source>
        <dbReference type="EMBL" id="KOS68771.1"/>
    </source>
</evidence>
<evidence type="ECO:0000256" key="1">
    <source>
        <dbReference type="SAM" id="Phobius"/>
    </source>
</evidence>
<comment type="caution">
    <text evidence="2">The sequence shown here is derived from an EMBL/GenBank/DDBJ whole genome shotgun (WGS) entry which is preliminary data.</text>
</comment>
<keyword evidence="1" id="KW-0472">Membrane</keyword>
<keyword evidence="3" id="KW-1185">Reference proteome</keyword>
<dbReference type="EMBL" id="LGRV01000003">
    <property type="protein sequence ID" value="KOS68771.1"/>
    <property type="molecule type" value="Genomic_DNA"/>
</dbReference>
<proteinExistence type="predicted"/>
<dbReference type="RefSeq" id="WP_053583619.1">
    <property type="nucleotide sequence ID" value="NZ_LGRV01000003.1"/>
</dbReference>
<protein>
    <submittedName>
        <fullName evidence="2">Uncharacterized protein</fullName>
    </submittedName>
</protein>
<keyword evidence="1" id="KW-0812">Transmembrane</keyword>
<keyword evidence="1" id="KW-1133">Transmembrane helix</keyword>